<organism evidence="3 4">
    <name type="scientific">Polychaeton citri CBS 116435</name>
    <dbReference type="NCBI Taxonomy" id="1314669"/>
    <lineage>
        <taxon>Eukaryota</taxon>
        <taxon>Fungi</taxon>
        <taxon>Dikarya</taxon>
        <taxon>Ascomycota</taxon>
        <taxon>Pezizomycotina</taxon>
        <taxon>Dothideomycetes</taxon>
        <taxon>Dothideomycetidae</taxon>
        <taxon>Capnodiales</taxon>
        <taxon>Capnodiaceae</taxon>
        <taxon>Polychaeton</taxon>
    </lineage>
</organism>
<gene>
    <name evidence="3" type="ORF">K431DRAFT_41125</name>
</gene>
<evidence type="ECO:0000259" key="2">
    <source>
        <dbReference type="PROSITE" id="PS00036"/>
    </source>
</evidence>
<feature type="region of interest" description="Disordered" evidence="1">
    <location>
        <begin position="218"/>
        <end position="293"/>
    </location>
</feature>
<comment type="caution">
    <text evidence="3">The sequence shown here is derived from an EMBL/GenBank/DDBJ whole genome shotgun (WGS) entry which is preliminary data.</text>
</comment>
<dbReference type="InterPro" id="IPR004827">
    <property type="entry name" value="bZIP"/>
</dbReference>
<dbReference type="CDD" id="cd14688">
    <property type="entry name" value="bZIP_YAP"/>
    <property type="match status" value="1"/>
</dbReference>
<dbReference type="PROSITE" id="PS00036">
    <property type="entry name" value="BZIP_BASIC"/>
    <property type="match status" value="1"/>
</dbReference>
<feature type="compositionally biased region" description="Polar residues" evidence="1">
    <location>
        <begin position="239"/>
        <end position="250"/>
    </location>
</feature>
<name>A0A9P4Q0L5_9PEZI</name>
<proteinExistence type="predicted"/>
<keyword evidence="4" id="KW-1185">Reference proteome</keyword>
<dbReference type="Proteomes" id="UP000799441">
    <property type="component" value="Unassembled WGS sequence"/>
</dbReference>
<accession>A0A9P4Q0L5</accession>
<sequence length="386" mass="41994">MRRDSLARCDEPDDDDSYDYEQRRKKQNRAAQKKYRLKKRNAAAQHESKSTAAGSQQDPSSRPGMDCPSAHRPDADHQTTGAFDEGVQYFSGPIPSDQCLNPSFDSLFLDHRTPAHAAIPQTCDTRAMRTAPLAFNARSRMQQHHAVAAPQTSEPTITPNTIFASTNHRSAAGPYHGIDYLPALNASSFVASPSAAIPQLDDSSGRFILDGQGGLPACGKYPVPGDVNSNDSKIDHNRCPSSNIGSTSPTTKRKAEKSKRKEQARAPKKVLTADARPGAKRRKSSQPRGMAERNPTMYDFLHFYSSAVELAVLPKVPEFDAAVQRLRCLAIAPPQLRVKPSIVSNNGATSSESQEQSDGEDMDDTESDAVIDDESGDDIDKGKADT</sequence>
<feature type="compositionally biased region" description="Acidic residues" evidence="1">
    <location>
        <begin position="355"/>
        <end position="377"/>
    </location>
</feature>
<feature type="domain" description="BZIP" evidence="2">
    <location>
        <begin position="23"/>
        <end position="38"/>
    </location>
</feature>
<evidence type="ECO:0000256" key="1">
    <source>
        <dbReference type="SAM" id="MobiDB-lite"/>
    </source>
</evidence>
<feature type="compositionally biased region" description="Basic residues" evidence="1">
    <location>
        <begin position="23"/>
        <end position="41"/>
    </location>
</feature>
<dbReference type="GO" id="GO:0003700">
    <property type="term" value="F:DNA-binding transcription factor activity"/>
    <property type="evidence" value="ECO:0007669"/>
    <property type="project" value="InterPro"/>
</dbReference>
<evidence type="ECO:0000313" key="3">
    <source>
        <dbReference type="EMBL" id="KAF2715894.1"/>
    </source>
</evidence>
<feature type="compositionally biased region" description="Polar residues" evidence="1">
    <location>
        <begin position="50"/>
        <end position="60"/>
    </location>
</feature>
<dbReference type="AlphaFoldDB" id="A0A9P4Q0L5"/>
<feature type="region of interest" description="Disordered" evidence="1">
    <location>
        <begin position="1"/>
        <end position="80"/>
    </location>
</feature>
<dbReference type="EMBL" id="MU003932">
    <property type="protein sequence ID" value="KAF2715894.1"/>
    <property type="molecule type" value="Genomic_DNA"/>
</dbReference>
<reference evidence="3" key="1">
    <citation type="journal article" date="2020" name="Stud. Mycol.">
        <title>101 Dothideomycetes genomes: a test case for predicting lifestyles and emergence of pathogens.</title>
        <authorList>
            <person name="Haridas S."/>
            <person name="Albert R."/>
            <person name="Binder M."/>
            <person name="Bloem J."/>
            <person name="Labutti K."/>
            <person name="Salamov A."/>
            <person name="Andreopoulos B."/>
            <person name="Baker S."/>
            <person name="Barry K."/>
            <person name="Bills G."/>
            <person name="Bluhm B."/>
            <person name="Cannon C."/>
            <person name="Castanera R."/>
            <person name="Culley D."/>
            <person name="Daum C."/>
            <person name="Ezra D."/>
            <person name="Gonzalez J."/>
            <person name="Henrissat B."/>
            <person name="Kuo A."/>
            <person name="Liang C."/>
            <person name="Lipzen A."/>
            <person name="Lutzoni F."/>
            <person name="Magnuson J."/>
            <person name="Mondo S."/>
            <person name="Nolan M."/>
            <person name="Ohm R."/>
            <person name="Pangilinan J."/>
            <person name="Park H.-J."/>
            <person name="Ramirez L."/>
            <person name="Alfaro M."/>
            <person name="Sun H."/>
            <person name="Tritt A."/>
            <person name="Yoshinaga Y."/>
            <person name="Zwiers L.-H."/>
            <person name="Turgeon B."/>
            <person name="Goodwin S."/>
            <person name="Spatafora J."/>
            <person name="Crous P."/>
            <person name="Grigoriev I."/>
        </authorList>
    </citation>
    <scope>NUCLEOTIDE SEQUENCE</scope>
    <source>
        <strain evidence="3">CBS 116435</strain>
    </source>
</reference>
<protein>
    <recommendedName>
        <fullName evidence="2">BZIP domain-containing protein</fullName>
    </recommendedName>
</protein>
<feature type="compositionally biased region" description="Basic and acidic residues" evidence="1">
    <location>
        <begin position="1"/>
        <end position="10"/>
    </location>
</feature>
<feature type="region of interest" description="Disordered" evidence="1">
    <location>
        <begin position="341"/>
        <end position="386"/>
    </location>
</feature>
<evidence type="ECO:0000313" key="4">
    <source>
        <dbReference type="Proteomes" id="UP000799441"/>
    </source>
</evidence>